<dbReference type="FunFam" id="3.30.980.10:FF:000005">
    <property type="entry name" value="Threonyl-tRNA synthetase, mitochondrial"/>
    <property type="match status" value="1"/>
</dbReference>
<dbReference type="Proteomes" id="UP000034215">
    <property type="component" value="Unassembled WGS sequence"/>
</dbReference>
<comment type="catalytic activity">
    <reaction evidence="12 13">
        <text>tRNA(Thr) + L-threonine + ATP = L-threonyl-tRNA(Thr) + AMP + diphosphate + H(+)</text>
        <dbReference type="Rhea" id="RHEA:24624"/>
        <dbReference type="Rhea" id="RHEA-COMP:9670"/>
        <dbReference type="Rhea" id="RHEA-COMP:9704"/>
        <dbReference type="ChEBI" id="CHEBI:15378"/>
        <dbReference type="ChEBI" id="CHEBI:30616"/>
        <dbReference type="ChEBI" id="CHEBI:33019"/>
        <dbReference type="ChEBI" id="CHEBI:57926"/>
        <dbReference type="ChEBI" id="CHEBI:78442"/>
        <dbReference type="ChEBI" id="CHEBI:78534"/>
        <dbReference type="ChEBI" id="CHEBI:456215"/>
        <dbReference type="EC" id="6.1.1.3"/>
    </reaction>
</comment>
<evidence type="ECO:0000256" key="1">
    <source>
        <dbReference type="ARBA" id="ARBA00008226"/>
    </source>
</evidence>
<evidence type="ECO:0000256" key="4">
    <source>
        <dbReference type="ARBA" id="ARBA00022598"/>
    </source>
</evidence>
<dbReference type="EMBL" id="LBYA01000008">
    <property type="protein sequence ID" value="KKR43810.1"/>
    <property type="molecule type" value="Genomic_DNA"/>
</dbReference>
<dbReference type="Pfam" id="PF03129">
    <property type="entry name" value="HGTP_anticodon"/>
    <property type="match status" value="1"/>
</dbReference>
<evidence type="ECO:0000256" key="6">
    <source>
        <dbReference type="ARBA" id="ARBA00022741"/>
    </source>
</evidence>
<name>A0A0G0T9R4_9BACT</name>
<dbReference type="CDD" id="cd00771">
    <property type="entry name" value="ThrRS_core"/>
    <property type="match status" value="1"/>
</dbReference>
<comment type="subcellular location">
    <subcellularLocation>
        <location evidence="13">Cytoplasm</location>
    </subcellularLocation>
</comment>
<keyword evidence="3 13" id="KW-0820">tRNA-binding</keyword>
<dbReference type="HAMAP" id="MF_00184">
    <property type="entry name" value="Thr_tRNA_synth"/>
    <property type="match status" value="1"/>
</dbReference>
<dbReference type="Pfam" id="PF00587">
    <property type="entry name" value="tRNA-synt_2b"/>
    <property type="match status" value="1"/>
</dbReference>
<dbReference type="CDD" id="cd00860">
    <property type="entry name" value="ThrRS_anticodon"/>
    <property type="match status" value="1"/>
</dbReference>
<comment type="subunit">
    <text evidence="13">Homodimer.</text>
</comment>
<evidence type="ECO:0000256" key="11">
    <source>
        <dbReference type="ARBA" id="ARBA00023146"/>
    </source>
</evidence>
<dbReference type="InterPro" id="IPR002314">
    <property type="entry name" value="aa-tRNA-synt_IIb"/>
</dbReference>
<evidence type="ECO:0000256" key="2">
    <source>
        <dbReference type="ARBA" id="ARBA00022490"/>
    </source>
</evidence>
<dbReference type="PROSITE" id="PS50862">
    <property type="entry name" value="AA_TRNA_LIGASE_II"/>
    <property type="match status" value="1"/>
</dbReference>
<dbReference type="FunFam" id="3.40.50.800:FF:000001">
    <property type="entry name" value="Threonine--tRNA ligase"/>
    <property type="match status" value="1"/>
</dbReference>
<evidence type="ECO:0000256" key="10">
    <source>
        <dbReference type="ARBA" id="ARBA00022917"/>
    </source>
</evidence>
<comment type="caution">
    <text evidence="13">Lacks conserved residue(s) required for the propagation of feature annotation.</text>
</comment>
<evidence type="ECO:0000256" key="9">
    <source>
        <dbReference type="ARBA" id="ARBA00022884"/>
    </source>
</evidence>
<dbReference type="PANTHER" id="PTHR11451:SF56">
    <property type="entry name" value="THREONINE--TRNA LIGASE 1"/>
    <property type="match status" value="1"/>
</dbReference>
<keyword evidence="6 13" id="KW-0547">Nucleotide-binding</keyword>
<keyword evidence="5 13" id="KW-0479">Metal-binding</keyword>
<dbReference type="InterPro" id="IPR004154">
    <property type="entry name" value="Anticodon-bd"/>
</dbReference>
<dbReference type="PANTHER" id="PTHR11451">
    <property type="entry name" value="THREONINE-TRNA LIGASE"/>
    <property type="match status" value="1"/>
</dbReference>
<keyword evidence="10 13" id="KW-0648">Protein biosynthesis</keyword>
<dbReference type="FunFam" id="3.30.930.10:FF:000002">
    <property type="entry name" value="Threonine--tRNA ligase"/>
    <property type="match status" value="1"/>
</dbReference>
<feature type="binding site" evidence="13">
    <location>
        <position position="322"/>
    </location>
    <ligand>
        <name>Zn(2+)</name>
        <dbReference type="ChEBI" id="CHEBI:29105"/>
        <note>catalytic</note>
    </ligand>
</feature>
<dbReference type="InterPro" id="IPR033728">
    <property type="entry name" value="ThrRS_core"/>
</dbReference>
<evidence type="ECO:0000313" key="16">
    <source>
        <dbReference type="Proteomes" id="UP000034215"/>
    </source>
</evidence>
<evidence type="ECO:0000256" key="7">
    <source>
        <dbReference type="ARBA" id="ARBA00022833"/>
    </source>
</evidence>
<dbReference type="EC" id="6.1.1.3" evidence="13"/>
<dbReference type="InterPro" id="IPR045864">
    <property type="entry name" value="aa-tRNA-synth_II/BPL/LPL"/>
</dbReference>
<dbReference type="GO" id="GO:0006435">
    <property type="term" value="P:threonyl-tRNA aminoacylation"/>
    <property type="evidence" value="ECO:0007669"/>
    <property type="project" value="UniProtKB-UniRule"/>
</dbReference>
<dbReference type="SUPFAM" id="SSF52954">
    <property type="entry name" value="Class II aaRS ABD-related"/>
    <property type="match status" value="1"/>
</dbReference>
<dbReference type="PRINTS" id="PR01047">
    <property type="entry name" value="TRNASYNTHTHR"/>
</dbReference>
<evidence type="ECO:0000256" key="5">
    <source>
        <dbReference type="ARBA" id="ARBA00022723"/>
    </source>
</evidence>
<dbReference type="InterPro" id="IPR036621">
    <property type="entry name" value="Anticodon-bd_dom_sf"/>
</dbReference>
<feature type="binding site" evidence="13">
    <location>
        <position position="271"/>
    </location>
    <ligand>
        <name>Zn(2+)</name>
        <dbReference type="ChEBI" id="CHEBI:29105"/>
        <note>catalytic</note>
    </ligand>
</feature>
<evidence type="ECO:0000256" key="13">
    <source>
        <dbReference type="HAMAP-Rule" id="MF_00184"/>
    </source>
</evidence>
<accession>A0A0G0T9R4</accession>
<keyword evidence="7 13" id="KW-0862">Zinc</keyword>
<evidence type="ECO:0000259" key="14">
    <source>
        <dbReference type="PROSITE" id="PS50862"/>
    </source>
</evidence>
<organism evidence="15 16">
    <name type="scientific">Candidatus Woesebacteria bacterium GW2011_GWB1_40_12</name>
    <dbReference type="NCBI Taxonomy" id="1618576"/>
    <lineage>
        <taxon>Bacteria</taxon>
        <taxon>Candidatus Woeseibacteriota</taxon>
    </lineage>
</organism>
<keyword evidence="2 13" id="KW-0963">Cytoplasm</keyword>
<dbReference type="InterPro" id="IPR006195">
    <property type="entry name" value="aa-tRNA-synth_II"/>
</dbReference>
<dbReference type="InterPro" id="IPR012947">
    <property type="entry name" value="tRNA_SAD"/>
</dbReference>
<proteinExistence type="inferred from homology"/>
<reference evidence="15 16" key="1">
    <citation type="journal article" date="2015" name="Nature">
        <title>rRNA introns, odd ribosomes, and small enigmatic genomes across a large radiation of phyla.</title>
        <authorList>
            <person name="Brown C.T."/>
            <person name="Hug L.A."/>
            <person name="Thomas B.C."/>
            <person name="Sharon I."/>
            <person name="Castelle C.J."/>
            <person name="Singh A."/>
            <person name="Wilkins M.J."/>
            <person name="Williams K.H."/>
            <person name="Banfield J.F."/>
        </authorList>
    </citation>
    <scope>NUCLEOTIDE SEQUENCE [LARGE SCALE GENOMIC DNA]</scope>
</reference>
<dbReference type="Gene3D" id="3.30.54.20">
    <property type="match status" value="1"/>
</dbReference>
<dbReference type="InterPro" id="IPR002320">
    <property type="entry name" value="Thr-tRNA-ligase_IIa"/>
</dbReference>
<dbReference type="SUPFAM" id="SSF55186">
    <property type="entry name" value="ThrRS/AlaRS common domain"/>
    <property type="match status" value="1"/>
</dbReference>
<dbReference type="GO" id="GO:0005524">
    <property type="term" value="F:ATP binding"/>
    <property type="evidence" value="ECO:0007669"/>
    <property type="project" value="UniProtKB-UniRule"/>
</dbReference>
<dbReference type="PATRIC" id="fig|1618576.3.peg.206"/>
<comment type="caution">
    <text evidence="15">The sequence shown here is derived from an EMBL/GenBank/DDBJ whole genome shotgun (WGS) entry which is preliminary data.</text>
</comment>
<dbReference type="SMART" id="SM00863">
    <property type="entry name" value="tRNA_SAD"/>
    <property type="match status" value="1"/>
</dbReference>
<protein>
    <recommendedName>
        <fullName evidence="13">Threonine--tRNA ligase</fullName>
        <ecNumber evidence="13">6.1.1.3</ecNumber>
    </recommendedName>
    <alternativeName>
        <fullName evidence="13">Threonyl-tRNA synthetase</fullName>
        <shortName evidence="13">ThrRS</shortName>
    </alternativeName>
</protein>
<keyword evidence="8 13" id="KW-0067">ATP-binding</keyword>
<dbReference type="InterPro" id="IPR018163">
    <property type="entry name" value="Thr/Ala-tRNA-synth_IIc_edit"/>
</dbReference>
<dbReference type="AlphaFoldDB" id="A0A0G0T9R4"/>
<evidence type="ECO:0000256" key="3">
    <source>
        <dbReference type="ARBA" id="ARBA00022555"/>
    </source>
</evidence>
<keyword evidence="11 13" id="KW-0030">Aminoacyl-tRNA synthetase</keyword>
<comment type="similarity">
    <text evidence="1 13">Belongs to the class-II aminoacyl-tRNA synthetase family.</text>
</comment>
<keyword evidence="9 13" id="KW-0694">RNA-binding</keyword>
<dbReference type="Pfam" id="PF07973">
    <property type="entry name" value="tRNA_SAD"/>
    <property type="match status" value="1"/>
</dbReference>
<feature type="domain" description="Aminoacyl-transfer RNA synthetases class-II family profile" evidence="14">
    <location>
        <begin position="207"/>
        <end position="478"/>
    </location>
</feature>
<feature type="binding site" evidence="13">
    <location>
        <position position="455"/>
    </location>
    <ligand>
        <name>Zn(2+)</name>
        <dbReference type="ChEBI" id="CHEBI:29105"/>
        <note>catalytic</note>
    </ligand>
</feature>
<gene>
    <name evidence="13" type="primary">thrS</name>
    <name evidence="15" type="ORF">UT76_C0008G0021</name>
</gene>
<comment type="cofactor">
    <cofactor evidence="13">
        <name>Zn(2+)</name>
        <dbReference type="ChEBI" id="CHEBI:29105"/>
    </cofactor>
    <text evidence="13">Binds 1 zinc ion per subunit.</text>
</comment>
<dbReference type="GO" id="GO:0046872">
    <property type="term" value="F:metal ion binding"/>
    <property type="evidence" value="ECO:0007669"/>
    <property type="project" value="UniProtKB-KW"/>
</dbReference>
<dbReference type="GO" id="GO:0004829">
    <property type="term" value="F:threonine-tRNA ligase activity"/>
    <property type="evidence" value="ECO:0007669"/>
    <property type="project" value="UniProtKB-UniRule"/>
</dbReference>
<keyword evidence="4 13" id="KW-0436">Ligase</keyword>
<dbReference type="Gene3D" id="3.30.930.10">
    <property type="entry name" value="Bira Bifunctional Protein, Domain 2"/>
    <property type="match status" value="1"/>
</dbReference>
<dbReference type="InterPro" id="IPR047246">
    <property type="entry name" value="ThrRS_anticodon"/>
</dbReference>
<sequence length="582" mass="67419">MELEHLRHSCSHLLASAVLDLWPDAKLTLGPAIEDGFYYDIDFGDTKISEADFPKIEEKMHDLVKSWSGFEKEIVSQEKALEIFKGNDYKAELIQEIAKKDEEITLYKSGNFFDLCRGGHIEKPSQELKHFKILSVAGAYWRGDEKNKMLTRIYGTIFSTQKELDEFLERKKLAEESDHRKIGKDLNLFVFSDLVGKGLPLLTPKGSTIRRELERFVVDTELDWGYQHVYTPPIAKTELYKTSGHYPYYKDTMYPVMKVDEDELILRPMTCPHHFMLYKSQPRSYRELPIKLAEISPQFRYEKSGELSGLMRVRTFILTDSHIFTQKENAKEVIKDVLKLIDYLNEALGFKKGVDYRFRLSLGDRKDEKKYYKDDTAWDFAEEVLRKVLKEVDAPYYEAEGEAAFYGPKIDVQIKKINGQEETAFTVQYDFVMPKRFELKYIDEKGKEVEPVVIHRASIGAIERTMAFLIEKYRGNFPTWLTPVQVKVLPIAERHLEYAKKISEVLAKAKIRVEVDDKNDTLGAKIRNAQSEKVAYMFIVGDKEKDSNSVSVRKRDGEDLGSKDIEEFTKALSKEILEKATG</sequence>
<evidence type="ECO:0000256" key="12">
    <source>
        <dbReference type="ARBA" id="ARBA00049515"/>
    </source>
</evidence>
<dbReference type="NCBIfam" id="TIGR00418">
    <property type="entry name" value="thrS"/>
    <property type="match status" value="1"/>
</dbReference>
<dbReference type="Gene3D" id="3.40.50.800">
    <property type="entry name" value="Anticodon-binding domain"/>
    <property type="match status" value="1"/>
</dbReference>
<dbReference type="SUPFAM" id="SSF55681">
    <property type="entry name" value="Class II aaRS and biotin synthetases"/>
    <property type="match status" value="1"/>
</dbReference>
<dbReference type="GO" id="GO:0000049">
    <property type="term" value="F:tRNA binding"/>
    <property type="evidence" value="ECO:0007669"/>
    <property type="project" value="UniProtKB-KW"/>
</dbReference>
<evidence type="ECO:0000313" key="15">
    <source>
        <dbReference type="EMBL" id="KKR43810.1"/>
    </source>
</evidence>
<dbReference type="Gene3D" id="3.30.980.10">
    <property type="entry name" value="Threonyl-trna Synthetase, Chain A, domain 2"/>
    <property type="match status" value="1"/>
</dbReference>
<evidence type="ECO:0000256" key="8">
    <source>
        <dbReference type="ARBA" id="ARBA00022840"/>
    </source>
</evidence>
<dbReference type="GO" id="GO:0005737">
    <property type="term" value="C:cytoplasm"/>
    <property type="evidence" value="ECO:0007669"/>
    <property type="project" value="UniProtKB-SubCell"/>
</dbReference>